<dbReference type="Gene3D" id="3.20.80.10">
    <property type="entry name" value="Regulatory factor, effector binding domain"/>
    <property type="match status" value="1"/>
</dbReference>
<evidence type="ECO:0000313" key="3">
    <source>
        <dbReference type="Proteomes" id="UP000823823"/>
    </source>
</evidence>
<dbReference type="SMART" id="SM00871">
    <property type="entry name" value="AraC_E_bind"/>
    <property type="match status" value="1"/>
</dbReference>
<protein>
    <submittedName>
        <fullName evidence="2">Transcriptional regulator</fullName>
    </submittedName>
</protein>
<dbReference type="InterPro" id="IPR010499">
    <property type="entry name" value="AraC_E-bd"/>
</dbReference>
<comment type="caution">
    <text evidence="2">The sequence shown here is derived from an EMBL/GenBank/DDBJ whole genome shotgun (WGS) entry which is preliminary data.</text>
</comment>
<evidence type="ECO:0000259" key="1">
    <source>
        <dbReference type="SMART" id="SM00871"/>
    </source>
</evidence>
<feature type="domain" description="AraC effector-binding" evidence="1">
    <location>
        <begin position="15"/>
        <end position="172"/>
    </location>
</feature>
<sequence length="176" mass="19075">MSSMPHPYGASEPVRECEVAQAPEVPTAVVSKRDFPMYEMNSLMDGTFSHLISALEEVGIQPIGPAFALHHRQPVSTADVEVGFPVDKPLTETLLLPSELEVTGSVLPAGRVGWISHIGGYGGLAEAWGAFTAEIGDSEEQMTHPFWEFYVTPPVPGVNPATLRTDLFSMLEPRDV</sequence>
<accession>A0A9D2LE93</accession>
<reference evidence="2" key="2">
    <citation type="submission" date="2021-04" db="EMBL/GenBank/DDBJ databases">
        <authorList>
            <person name="Gilroy R."/>
        </authorList>
    </citation>
    <scope>NUCLEOTIDE SEQUENCE</scope>
    <source>
        <strain evidence="2">ChiHjej13B12-24818</strain>
    </source>
</reference>
<evidence type="ECO:0000313" key="2">
    <source>
        <dbReference type="EMBL" id="HJB10741.1"/>
    </source>
</evidence>
<dbReference type="AlphaFoldDB" id="A0A9D2LE93"/>
<proteinExistence type="predicted"/>
<dbReference type="InterPro" id="IPR011256">
    <property type="entry name" value="Reg_factor_effector_dom_sf"/>
</dbReference>
<dbReference type="SUPFAM" id="SSF55136">
    <property type="entry name" value="Probable bacterial effector-binding domain"/>
    <property type="match status" value="1"/>
</dbReference>
<reference evidence="2" key="1">
    <citation type="journal article" date="2021" name="PeerJ">
        <title>Extensive microbial diversity within the chicken gut microbiome revealed by metagenomics and culture.</title>
        <authorList>
            <person name="Gilroy R."/>
            <person name="Ravi A."/>
            <person name="Getino M."/>
            <person name="Pursley I."/>
            <person name="Horton D.L."/>
            <person name="Alikhan N.F."/>
            <person name="Baker D."/>
            <person name="Gharbi K."/>
            <person name="Hall N."/>
            <person name="Watson M."/>
            <person name="Adriaenssens E.M."/>
            <person name="Foster-Nyarko E."/>
            <person name="Jarju S."/>
            <person name="Secka A."/>
            <person name="Antonio M."/>
            <person name="Oren A."/>
            <person name="Chaudhuri R.R."/>
            <person name="La Ragione R."/>
            <person name="Hildebrand F."/>
            <person name="Pallen M.J."/>
        </authorList>
    </citation>
    <scope>NUCLEOTIDE SEQUENCE</scope>
    <source>
        <strain evidence="2">ChiHjej13B12-24818</strain>
    </source>
</reference>
<name>A0A9D2LE93_9MICO</name>
<dbReference type="EMBL" id="DWZH01000069">
    <property type="protein sequence ID" value="HJB10741.1"/>
    <property type="molecule type" value="Genomic_DNA"/>
</dbReference>
<gene>
    <name evidence="2" type="ORF">H9786_09470</name>
</gene>
<dbReference type="Proteomes" id="UP000823823">
    <property type="component" value="Unassembled WGS sequence"/>
</dbReference>
<organism evidence="2 3">
    <name type="scientific">Candidatus Brachybacterium merdavium</name>
    <dbReference type="NCBI Taxonomy" id="2838513"/>
    <lineage>
        <taxon>Bacteria</taxon>
        <taxon>Bacillati</taxon>
        <taxon>Actinomycetota</taxon>
        <taxon>Actinomycetes</taxon>
        <taxon>Micrococcales</taxon>
        <taxon>Dermabacteraceae</taxon>
        <taxon>Brachybacterium</taxon>
    </lineage>
</organism>